<dbReference type="Proteomes" id="UP000078576">
    <property type="component" value="Unassembled WGS sequence"/>
</dbReference>
<evidence type="ECO:0000256" key="7">
    <source>
        <dbReference type="ARBA" id="ARBA00023157"/>
    </source>
</evidence>
<evidence type="ECO:0000256" key="10">
    <source>
        <dbReference type="ARBA" id="ARBA00023316"/>
    </source>
</evidence>
<organism evidence="15 16">
    <name type="scientific">Cytospora mali</name>
    <name type="common">Apple Valsa canker fungus</name>
    <name type="synonym">Valsa mali</name>
    <dbReference type="NCBI Taxonomy" id="578113"/>
    <lineage>
        <taxon>Eukaryota</taxon>
        <taxon>Fungi</taxon>
        <taxon>Dikarya</taxon>
        <taxon>Ascomycota</taxon>
        <taxon>Pezizomycotina</taxon>
        <taxon>Sordariomycetes</taxon>
        <taxon>Sordariomycetidae</taxon>
        <taxon>Diaporthales</taxon>
        <taxon>Cytosporaceae</taxon>
        <taxon>Cytospora</taxon>
    </lineage>
</organism>
<reference evidence="16" key="1">
    <citation type="submission" date="2014-12" db="EMBL/GenBank/DDBJ databases">
        <title>Genome Sequence of Valsa Canker Pathogens Uncovers a Specific Adaption of Colonization on Woody Bark.</title>
        <authorList>
            <person name="Yin Z."/>
            <person name="Liu H."/>
            <person name="Gao X."/>
            <person name="Li Z."/>
            <person name="Song N."/>
            <person name="Ke X."/>
            <person name="Dai Q."/>
            <person name="Wu Y."/>
            <person name="Sun Y."/>
            <person name="Xu J.-R."/>
            <person name="Kang Z.K."/>
            <person name="Wang L."/>
            <person name="Huang L."/>
        </authorList>
    </citation>
    <scope>NUCLEOTIDE SEQUENCE [LARGE SCALE GENOMIC DNA]</scope>
    <source>
        <strain evidence="16">SXYL134</strain>
    </source>
</reference>
<dbReference type="GO" id="GO:0071555">
    <property type="term" value="P:cell wall organization"/>
    <property type="evidence" value="ECO:0007669"/>
    <property type="project" value="UniProtKB-KW"/>
</dbReference>
<accession>A0A194UVQ7</accession>
<evidence type="ECO:0000256" key="1">
    <source>
        <dbReference type="ARBA" id="ARBA00004613"/>
    </source>
</evidence>
<dbReference type="PROSITE" id="PS00502">
    <property type="entry name" value="POLYGALACTURONASE"/>
    <property type="match status" value="1"/>
</dbReference>
<evidence type="ECO:0000256" key="14">
    <source>
        <dbReference type="RuleBase" id="RU361169"/>
    </source>
</evidence>
<dbReference type="STRING" id="694573.A0A194UVQ7"/>
<keyword evidence="4" id="KW-0732">Signal</keyword>
<dbReference type="EC" id="3.2.1.67" evidence="11"/>
<evidence type="ECO:0000256" key="12">
    <source>
        <dbReference type="ARBA" id="ARBA00048766"/>
    </source>
</evidence>
<dbReference type="AlphaFoldDB" id="A0A194UVQ7"/>
<dbReference type="Pfam" id="PF00295">
    <property type="entry name" value="Glyco_hydro_28"/>
    <property type="match status" value="1"/>
</dbReference>
<keyword evidence="5" id="KW-0677">Repeat</keyword>
<dbReference type="PANTHER" id="PTHR31736:SF14">
    <property type="entry name" value="EXOPOLYGALACTURONASE X-1-RELATED"/>
    <property type="match status" value="1"/>
</dbReference>
<dbReference type="GO" id="GO:0004650">
    <property type="term" value="F:polygalacturonase activity"/>
    <property type="evidence" value="ECO:0007669"/>
    <property type="project" value="InterPro"/>
</dbReference>
<evidence type="ECO:0000313" key="16">
    <source>
        <dbReference type="Proteomes" id="UP000078576"/>
    </source>
</evidence>
<evidence type="ECO:0000256" key="13">
    <source>
        <dbReference type="PROSITE-ProRule" id="PRU10052"/>
    </source>
</evidence>
<keyword evidence="6 14" id="KW-0378">Hydrolase</keyword>
<dbReference type="GO" id="GO:0005576">
    <property type="term" value="C:extracellular region"/>
    <property type="evidence" value="ECO:0007669"/>
    <property type="project" value="UniProtKB-SubCell"/>
</dbReference>
<gene>
    <name evidence="15" type="ORF">VP1G_03209</name>
</gene>
<dbReference type="GO" id="GO:0047911">
    <property type="term" value="F:galacturan 1,4-alpha-galacturonidase activity"/>
    <property type="evidence" value="ECO:0007669"/>
    <property type="project" value="UniProtKB-EC"/>
</dbReference>
<evidence type="ECO:0000256" key="9">
    <source>
        <dbReference type="ARBA" id="ARBA00023295"/>
    </source>
</evidence>
<dbReference type="EMBL" id="KN714683">
    <property type="protein sequence ID" value="KUI55797.1"/>
    <property type="molecule type" value="Genomic_DNA"/>
</dbReference>
<dbReference type="InterPro" id="IPR011050">
    <property type="entry name" value="Pectin_lyase_fold/virulence"/>
</dbReference>
<dbReference type="InterPro" id="IPR012334">
    <property type="entry name" value="Pectin_lyas_fold"/>
</dbReference>
<evidence type="ECO:0000256" key="3">
    <source>
        <dbReference type="ARBA" id="ARBA00022525"/>
    </source>
</evidence>
<evidence type="ECO:0000256" key="11">
    <source>
        <dbReference type="ARBA" id="ARBA00038933"/>
    </source>
</evidence>
<dbReference type="GO" id="GO:0005975">
    <property type="term" value="P:carbohydrate metabolic process"/>
    <property type="evidence" value="ECO:0007669"/>
    <property type="project" value="InterPro"/>
</dbReference>
<proteinExistence type="inferred from homology"/>
<dbReference type="OrthoDB" id="187139at2759"/>
<keyword evidence="16" id="KW-1185">Reference proteome</keyword>
<sequence>MEREILVAHQLLLAKDDIDLQNLHTMRSSVCTALLASVAGVTAVVSSTSSRPEVIASPFQPRLGVPSPPERTKTCYVKTNGNGTDDSDNILSAFNECNNGGHVIFDKNTTYTIGTYMDWTFLKSIDIDIRGTIKFTDDTDYWQEHSYKFIFQNATSFFKLGGDDVFIYGGGTLDGSGQVWYDLYAEDKYILRPVLIGIDGLNNSILTDLNLRYSPMYYVFMANATDVVFNNININGDSTSSNVAKNTDGWDTYRSSDITIMNSWVNNGDDCVSFKPNSTNILVESTYCNGSHGISVGSLGQYKGEYDIVENVYVANMSMHNSGAGARIKVWPNTQSALSGDLQGGGGDGHVKNITYDGMFIDNVDLAIQVTQCYGQKNTTLCLEYPSPLTISDIYIKNFNGTTSKKYSPEIASFACSSAGVCDDIFASNINVSSPSGTAQAYCLNMNETALAVKCTSDELD</sequence>
<comment type="subcellular location">
    <subcellularLocation>
        <location evidence="1">Secreted</location>
    </subcellularLocation>
</comment>
<keyword evidence="10" id="KW-0961">Cell wall biogenesis/degradation</keyword>
<evidence type="ECO:0000256" key="6">
    <source>
        <dbReference type="ARBA" id="ARBA00022801"/>
    </source>
</evidence>
<keyword evidence="8" id="KW-0325">Glycoprotein</keyword>
<dbReference type="InterPro" id="IPR000743">
    <property type="entry name" value="Glyco_hydro_28"/>
</dbReference>
<comment type="similarity">
    <text evidence="2 14">Belongs to the glycosyl hydrolase 28 family.</text>
</comment>
<evidence type="ECO:0000256" key="4">
    <source>
        <dbReference type="ARBA" id="ARBA00022729"/>
    </source>
</evidence>
<protein>
    <recommendedName>
        <fullName evidence="11">galacturonan 1,4-alpha-galacturonidase</fullName>
        <ecNumber evidence="11">3.2.1.67</ecNumber>
    </recommendedName>
</protein>
<evidence type="ECO:0000256" key="8">
    <source>
        <dbReference type="ARBA" id="ARBA00023180"/>
    </source>
</evidence>
<dbReference type="FunFam" id="2.160.20.10:FF:000027">
    <property type="entry name" value="Probable exopolygalacturonase X"/>
    <property type="match status" value="1"/>
</dbReference>
<dbReference type="Gene3D" id="2.160.20.10">
    <property type="entry name" value="Single-stranded right-handed beta-helix, Pectin lyase-like"/>
    <property type="match status" value="1"/>
</dbReference>
<evidence type="ECO:0000313" key="15">
    <source>
        <dbReference type="EMBL" id="KUI55797.1"/>
    </source>
</evidence>
<name>A0A194UVQ7_CYTMA</name>
<keyword evidence="3" id="KW-0964">Secreted</keyword>
<dbReference type="PANTHER" id="PTHR31736">
    <property type="match status" value="1"/>
</dbReference>
<keyword evidence="7" id="KW-1015">Disulfide bond</keyword>
<evidence type="ECO:0000256" key="2">
    <source>
        <dbReference type="ARBA" id="ARBA00008834"/>
    </source>
</evidence>
<dbReference type="SUPFAM" id="SSF51126">
    <property type="entry name" value="Pectin lyase-like"/>
    <property type="match status" value="1"/>
</dbReference>
<dbReference type="SMR" id="A0A194UVQ7"/>
<keyword evidence="9 14" id="KW-0326">Glycosidase</keyword>
<feature type="active site" evidence="13">
    <location>
        <position position="292"/>
    </location>
</feature>
<evidence type="ECO:0000256" key="5">
    <source>
        <dbReference type="ARBA" id="ARBA00022737"/>
    </source>
</evidence>
<comment type="catalytic activity">
    <reaction evidence="12">
        <text>[(1-&gt;4)-alpha-D-galacturonosyl](n) + H2O = alpha-D-galacturonate + [(1-&gt;4)-alpha-D-galacturonosyl](n-1)</text>
        <dbReference type="Rhea" id="RHEA:14117"/>
        <dbReference type="Rhea" id="RHEA-COMP:14570"/>
        <dbReference type="Rhea" id="RHEA-COMP:14572"/>
        <dbReference type="ChEBI" id="CHEBI:15377"/>
        <dbReference type="ChEBI" id="CHEBI:58658"/>
        <dbReference type="ChEBI" id="CHEBI:140523"/>
        <dbReference type="EC" id="3.2.1.67"/>
    </reaction>
</comment>